<accession>K1T293</accession>
<evidence type="ECO:0000259" key="1">
    <source>
        <dbReference type="Pfam" id="PF03819"/>
    </source>
</evidence>
<gene>
    <name evidence="2" type="ORF">OBE_09087</name>
</gene>
<feature type="domain" description="NTP pyrophosphohydrolase MazG-like" evidence="1">
    <location>
        <begin position="4"/>
        <end position="51"/>
    </location>
</feature>
<dbReference type="InterPro" id="IPR004518">
    <property type="entry name" value="MazG-like_dom"/>
</dbReference>
<dbReference type="InterPro" id="IPR011379">
    <property type="entry name" value="MazG-related_GP37"/>
</dbReference>
<reference evidence="2" key="1">
    <citation type="journal article" date="2013" name="Environ. Microbiol.">
        <title>Microbiota from the distal guts of lean and obese adolescents exhibit partial functional redundancy besides clear differences in community structure.</title>
        <authorList>
            <person name="Ferrer M."/>
            <person name="Ruiz A."/>
            <person name="Lanza F."/>
            <person name="Haange S.B."/>
            <person name="Oberbach A."/>
            <person name="Till H."/>
            <person name="Bargiela R."/>
            <person name="Campoy C."/>
            <person name="Segura M.T."/>
            <person name="Richter M."/>
            <person name="von Bergen M."/>
            <person name="Seifert J."/>
            <person name="Suarez A."/>
        </authorList>
    </citation>
    <scope>NUCLEOTIDE SEQUENCE</scope>
</reference>
<organism evidence="2">
    <name type="scientific">human gut metagenome</name>
    <dbReference type="NCBI Taxonomy" id="408170"/>
    <lineage>
        <taxon>unclassified sequences</taxon>
        <taxon>metagenomes</taxon>
        <taxon>organismal metagenomes</taxon>
    </lineage>
</organism>
<proteinExistence type="predicted"/>
<comment type="caution">
    <text evidence="2">The sequence shown here is derived from an EMBL/GenBank/DDBJ whole genome shotgun (WGS) entry which is preliminary data.</text>
</comment>
<dbReference type="AlphaFoldDB" id="K1T293"/>
<dbReference type="SUPFAM" id="SSF101386">
    <property type="entry name" value="all-alpha NTP pyrophosphatases"/>
    <property type="match status" value="1"/>
</dbReference>
<protein>
    <submittedName>
        <fullName evidence="2">MazG nucleotide pyrophosphohydrolase</fullName>
    </submittedName>
</protein>
<dbReference type="PIRSF" id="PIRSF006639">
    <property type="entry name" value="UCP006639_pph"/>
    <property type="match status" value="1"/>
</dbReference>
<dbReference type="GO" id="GO:0016787">
    <property type="term" value="F:hydrolase activity"/>
    <property type="evidence" value="ECO:0007669"/>
    <property type="project" value="UniProtKB-KW"/>
</dbReference>
<sequence>QGHERDKNHIKKELGDCLWMIAEACDALDISMTEVAIMNIIKLKTRFPEGFSKERSLNRDKDDI</sequence>
<name>K1T293_9ZZZZ</name>
<dbReference type="Pfam" id="PF03819">
    <property type="entry name" value="MazG"/>
    <property type="match status" value="1"/>
</dbReference>
<feature type="non-terminal residue" evidence="2">
    <location>
        <position position="1"/>
    </location>
</feature>
<dbReference type="EMBL" id="AJWZ01006287">
    <property type="protein sequence ID" value="EKC60215.1"/>
    <property type="molecule type" value="Genomic_DNA"/>
</dbReference>
<keyword evidence="2" id="KW-0378">Hydrolase</keyword>
<dbReference type="Gene3D" id="1.10.287.1080">
    <property type="entry name" value="MazG-like"/>
    <property type="match status" value="1"/>
</dbReference>
<evidence type="ECO:0000313" key="2">
    <source>
        <dbReference type="EMBL" id="EKC60215.1"/>
    </source>
</evidence>